<dbReference type="SUPFAM" id="SSF48431">
    <property type="entry name" value="Lipovitellin-phosvitin complex, superhelical domain"/>
    <property type="match status" value="1"/>
</dbReference>
<dbReference type="Gene3D" id="1.25.10.20">
    <property type="entry name" value="Vitellinogen, superhelical"/>
    <property type="match status" value="1"/>
</dbReference>
<evidence type="ECO:0000256" key="6">
    <source>
        <dbReference type="SAM" id="MobiDB-lite"/>
    </source>
</evidence>
<dbReference type="OrthoDB" id="160294at2759"/>
<dbReference type="InterPro" id="IPR015255">
    <property type="entry name" value="Vitellinogen_open_b-sht"/>
</dbReference>
<evidence type="ECO:0000256" key="5">
    <source>
        <dbReference type="PROSITE-ProRule" id="PRU00557"/>
    </source>
</evidence>
<evidence type="ECO:0000259" key="7">
    <source>
        <dbReference type="PROSITE" id="PS51211"/>
    </source>
</evidence>
<name>A0A9N9MAY8_9CUCU</name>
<dbReference type="PROSITE" id="PS51233">
    <property type="entry name" value="VWFD"/>
    <property type="match status" value="1"/>
</dbReference>
<dbReference type="Gene3D" id="2.30.230.10">
    <property type="entry name" value="Lipovitellin, beta-sheet shell regions, chain A"/>
    <property type="match status" value="1"/>
</dbReference>
<dbReference type="PANTHER" id="PTHR23345:SF15">
    <property type="entry name" value="VITELLOGENIN 1-RELATED"/>
    <property type="match status" value="1"/>
</dbReference>
<dbReference type="SMART" id="SM01169">
    <property type="entry name" value="DUF1943"/>
    <property type="match status" value="1"/>
</dbReference>
<keyword evidence="4" id="KW-0325">Glycoprotein</keyword>
<gene>
    <name evidence="9" type="ORF">CEUTPL_LOCUS565</name>
</gene>
<protein>
    <recommendedName>
        <fullName evidence="11">Vitellogenin</fullName>
    </recommendedName>
</protein>
<dbReference type="InterPro" id="IPR011030">
    <property type="entry name" value="Lipovitellin_superhlx_dom"/>
</dbReference>
<keyword evidence="3" id="KW-1015">Disulfide bond</keyword>
<dbReference type="InterPro" id="IPR015816">
    <property type="entry name" value="Vitellinogen_b-sht_N"/>
</dbReference>
<feature type="domain" description="VWFD" evidence="8">
    <location>
        <begin position="1456"/>
        <end position="1662"/>
    </location>
</feature>
<accession>A0A9N9MAY8</accession>
<dbReference type="FunFam" id="1.25.10.20:FF:000003">
    <property type="entry name" value="Vitellogenin C"/>
    <property type="match status" value="1"/>
</dbReference>
<evidence type="ECO:0000313" key="9">
    <source>
        <dbReference type="EMBL" id="CAG9759824.1"/>
    </source>
</evidence>
<organism evidence="9 10">
    <name type="scientific">Ceutorhynchus assimilis</name>
    <name type="common">cabbage seed weevil</name>
    <dbReference type="NCBI Taxonomy" id="467358"/>
    <lineage>
        <taxon>Eukaryota</taxon>
        <taxon>Metazoa</taxon>
        <taxon>Ecdysozoa</taxon>
        <taxon>Arthropoda</taxon>
        <taxon>Hexapoda</taxon>
        <taxon>Insecta</taxon>
        <taxon>Pterygota</taxon>
        <taxon>Neoptera</taxon>
        <taxon>Endopterygota</taxon>
        <taxon>Coleoptera</taxon>
        <taxon>Polyphaga</taxon>
        <taxon>Cucujiformia</taxon>
        <taxon>Curculionidae</taxon>
        <taxon>Ceutorhynchinae</taxon>
        <taxon>Ceutorhynchus</taxon>
    </lineage>
</organism>
<dbReference type="GO" id="GO:0005319">
    <property type="term" value="F:lipid transporter activity"/>
    <property type="evidence" value="ECO:0007669"/>
    <property type="project" value="InterPro"/>
</dbReference>
<evidence type="ECO:0000256" key="3">
    <source>
        <dbReference type="ARBA" id="ARBA00023157"/>
    </source>
</evidence>
<keyword evidence="2" id="KW-0758">Storage protein</keyword>
<dbReference type="Gene3D" id="2.20.80.10">
    <property type="entry name" value="Lipovitellin-phosvitin complex, chain A, domain 4"/>
    <property type="match status" value="1"/>
</dbReference>
<dbReference type="SMART" id="SM00638">
    <property type="entry name" value="LPD_N"/>
    <property type="match status" value="1"/>
</dbReference>
<evidence type="ECO:0000256" key="2">
    <source>
        <dbReference type="ARBA" id="ARBA00022761"/>
    </source>
</evidence>
<feature type="compositionally biased region" description="Polar residues" evidence="6">
    <location>
        <begin position="368"/>
        <end position="383"/>
    </location>
</feature>
<dbReference type="InterPro" id="IPR015819">
    <property type="entry name" value="Lipid_transp_b-sht_shell"/>
</dbReference>
<feature type="region of interest" description="Disordered" evidence="6">
    <location>
        <begin position="365"/>
        <end position="385"/>
    </location>
</feature>
<feature type="region of interest" description="Disordered" evidence="6">
    <location>
        <begin position="330"/>
        <end position="349"/>
    </location>
</feature>
<evidence type="ECO:0000259" key="8">
    <source>
        <dbReference type="PROSITE" id="PS51233"/>
    </source>
</evidence>
<dbReference type="SUPFAM" id="SSF56968">
    <property type="entry name" value="Lipovitellin-phosvitin complex, beta-sheet shell regions"/>
    <property type="match status" value="2"/>
</dbReference>
<dbReference type="PROSITE" id="PS51211">
    <property type="entry name" value="VITELLOGENIN"/>
    <property type="match status" value="1"/>
</dbReference>
<keyword evidence="10" id="KW-1185">Reference proteome</keyword>
<proteinExistence type="predicted"/>
<dbReference type="Proteomes" id="UP001152799">
    <property type="component" value="Chromosome 1"/>
</dbReference>
<dbReference type="InterPro" id="IPR001846">
    <property type="entry name" value="VWF_type-D"/>
</dbReference>
<sequence length="1776" mass="203164">MDFKMGLAFASSHASWKDNTEYIYRVSGRSLTSLNELTDQYSGILLKAKLHVSTRPDGKLQARISDAQYAQIQSQLPDGWNSEISESQLNYKQLGLTDKPFKILTKEGVIKGLIVEKDVTNWEANVIKSIVSQLQLDIQGNNIIQSPINNLPKNNEMEGVFKSMEETVTGETETLYQIHRLPEYLTQSQPWLVPQQQLNFHGQIYEVIKSKNYSNTEDIPAYYYGFGEIIAGEPTGNRMGQFYTRQSSSRMILTGKVSKYTIQSSQTVDKIIINPTINARQQGSAISALNLTLSEVKSQSQQAQEMSNPVEIGNLVYTYERPFAKSNKVHEKMQGDNLSSESSEEGNESTWKKFRQSAEQMIKKMQQDDSSSSEETMQYQPRPSMTEAPQFPLLPYFMGYHGKSVRTDKDFDPKQIVEKIAREISEDVQQPEKILTQSTLSKYAMLCSLVRTMDKDDIKSLAEKLYTPDKQGAQRVAWAAFRDAVAEAGTGPAFLNIEEWISTKKVERQEAAEIISAMTRAVRVPTEEYMQSFFELIKKPEVRHQEYLNETAWLSFTEMVHKVYVNKHQSNNEYPVNSFRSFYTKEGKTFATSTVIPYLSQKLDEAVSGADSRKVHIFIRCLGNIGHKQILKAFEPYLEGQRQCSQFQRTLMVLSLDKLASSSPITARSVLYRIYQNAAEVSEVRVVAVYQLMRTNPSVEMLQHMAENTNTDQQEEVNAAVKSAIESACELTSGQAQSLRKSAESARPLLTRKEYGQQQSLNFLQDFVVENMNTEFKQNILQVGSPDSMLPKGLKYTLRGDINGFKHYFSNVQVMLSSVKELCNVLYRQTEQYQQRNAQRAQQQSTESKWSSAKIAESLDIQGEEREQLEGFIYTEIDAFQKIWSFDNETIEQLPEALRELEQQLKNGKQVRYNKLKQLKQIALSLPTETGFPFLYTYDIPMLVQYEGKVKAQVSPQISSGKKLRKPEQISAQLEGFVTISTKVQSHLSLVTPFDHQIYVAGFDKNFQVHLPLKINAEVNLAKSSSKIECELNEKHPGARLFHYSSWPYTSRSDIMTTSPVALRTNTHRLRPESDTHRSFDFVLGNKESGMAVRVSGHHPQQSINILQLADLIKSEGIVAAWQQSWDDATLQQTEADIRLAPEQSSSRKFTLRLGMQNQYKTQPQNQKQPEFLSIEQLSSKVECESQQRQNELLKHVSAGITNAKASCIDASLEFEGQRKNQYIFALAYAKSNVAPQSSLVAFYKSKTQTPREVGLQVKSYIPNTNGLDLTDSLEKEPKAKYEVVFQEKQERREPVEIKATIKMNRSESRKQALVEQPMYYVCKKEMQEGNKQLAACQNMTIESNFLNDIKIDIEYQNVPSECKMNIQRIYNAIRTTSYPIAESTGVRNQEDNKIEVRVQFQPEHLRQVNVTINKETKFSNISLGQWAKTLWVPHPVFHLKARLAGQMMGQDNIRPTCVIDRNAAQTFSNRTYPLSLGKGWTMMMLYMPEHARLDGERRVDPVQQLKEQQETFVVLIKETSEDLREMKIVFSHPTTEGKTVEINMKPTEQRSGAAVSVLVDGEEVHFNENKAADFFNGFMEIYSLNKGELKMEIRDWFYLIFDGERVKLTALNDKLRDSITGLCGRFSDDKYEDFQTPQNCIVRSMEKFVASYQVEGRQETQSPRECIRKELPLYTDVISKRDYEGRRSTEETSNKMELRNRYTEQNDDICFTIHPVPECKNGARKTVTKNVPVHCVSNSKTAYYLKSQIDQGGNPDFSHKSETKTIRMEIPQQCK</sequence>
<evidence type="ECO:0000256" key="1">
    <source>
        <dbReference type="ARBA" id="ARBA00022729"/>
    </source>
</evidence>
<dbReference type="EMBL" id="OU892277">
    <property type="protein sequence ID" value="CAG9759824.1"/>
    <property type="molecule type" value="Genomic_DNA"/>
</dbReference>
<dbReference type="SMART" id="SM00216">
    <property type="entry name" value="VWD"/>
    <property type="match status" value="1"/>
</dbReference>
<dbReference type="InterPro" id="IPR001747">
    <property type="entry name" value="Vitellogenin_N"/>
</dbReference>
<dbReference type="Pfam" id="PF01347">
    <property type="entry name" value="Vitellogenin_N"/>
    <property type="match status" value="1"/>
</dbReference>
<reference evidence="9" key="1">
    <citation type="submission" date="2022-01" db="EMBL/GenBank/DDBJ databases">
        <authorList>
            <person name="King R."/>
        </authorList>
    </citation>
    <scope>NUCLEOTIDE SEQUENCE</scope>
</reference>
<dbReference type="PANTHER" id="PTHR23345">
    <property type="entry name" value="VITELLOGENIN-RELATED"/>
    <property type="match status" value="1"/>
</dbReference>
<dbReference type="Pfam" id="PF09172">
    <property type="entry name" value="Vit_open_b-sht"/>
    <property type="match status" value="1"/>
</dbReference>
<keyword evidence="1" id="KW-0732">Signal</keyword>
<comment type="caution">
    <text evidence="5">Lacks conserved residue(s) required for the propagation of feature annotation.</text>
</comment>
<evidence type="ECO:0008006" key="11">
    <source>
        <dbReference type="Google" id="ProtNLM"/>
    </source>
</evidence>
<evidence type="ECO:0000313" key="10">
    <source>
        <dbReference type="Proteomes" id="UP001152799"/>
    </source>
</evidence>
<dbReference type="GO" id="GO:0045735">
    <property type="term" value="F:nutrient reservoir activity"/>
    <property type="evidence" value="ECO:0007669"/>
    <property type="project" value="UniProtKB-KW"/>
</dbReference>
<feature type="domain" description="Vitellogenin" evidence="7">
    <location>
        <begin position="16"/>
        <end position="794"/>
    </location>
</feature>
<evidence type="ECO:0000256" key="4">
    <source>
        <dbReference type="ARBA" id="ARBA00023180"/>
    </source>
</evidence>
<dbReference type="InterPro" id="IPR050733">
    <property type="entry name" value="Vitellogenin/Apolipophorin"/>
</dbReference>